<dbReference type="RefSeq" id="WP_057855140.1">
    <property type="nucleotide sequence ID" value="NZ_LLXX01000217.1"/>
</dbReference>
<evidence type="ECO:0008006" key="3">
    <source>
        <dbReference type="Google" id="ProtNLM"/>
    </source>
</evidence>
<name>A0A0R3KP14_9BRAD</name>
<dbReference type="Proteomes" id="UP000051913">
    <property type="component" value="Unassembled WGS sequence"/>
</dbReference>
<sequence>MKIYPKSHLADVLKSVAKIPKEFEGRISWESGALDRASFEILYNLNFKTPVEDYIKDGAVWHALNECARAKNFAAPFFIGKLRAYLEDLLSKEPRSFTAVMQINAEFAVRLPKKIASVGGSVEIQTSLPRACLKVISGLKEYERSRLNLQDGFVFAITKVASTNDRAALDIAYRRMKYALGVLNLAIRGYGVSKRFGFPNAPIGTLLSASPVFTVDAAGKLGNWQSENHYPTPWKRNFRVWQAQPTEAIATFAKHVASDLLRVDFPERLTQAVLLLQEGLETGHVEVALLKFWTGIEVLCAREDREPSERIVERASSIFDDYQHAAMRLNFIQEFRNKVVHRGEAGDHALLCAQYASLYLAALIRFFLWNVYKFRERDVILDFLSLPLDEQKLAGRISLSRKRLTALKRMTARAAASS</sequence>
<evidence type="ECO:0000313" key="1">
    <source>
        <dbReference type="EMBL" id="KRQ93833.1"/>
    </source>
</evidence>
<dbReference type="AlphaFoldDB" id="A0A0R3KP14"/>
<evidence type="ECO:0000313" key="2">
    <source>
        <dbReference type="Proteomes" id="UP000051913"/>
    </source>
</evidence>
<keyword evidence="2" id="KW-1185">Reference proteome</keyword>
<reference evidence="1 2" key="1">
    <citation type="submission" date="2014-03" db="EMBL/GenBank/DDBJ databases">
        <title>Bradyrhizobium valentinum sp. nov., isolated from effective nodules of Lupinus mariae-josephae, a lupine endemic of basic-lime soils in Eastern Spain.</title>
        <authorList>
            <person name="Duran D."/>
            <person name="Rey L."/>
            <person name="Navarro A."/>
            <person name="Busquets A."/>
            <person name="Imperial J."/>
            <person name="Ruiz-Argueso T."/>
        </authorList>
    </citation>
    <scope>NUCLEOTIDE SEQUENCE [LARGE SCALE GENOMIC DNA]</scope>
    <source>
        <strain evidence="1 2">LmjM3</strain>
    </source>
</reference>
<accession>A0A0R3KP14</accession>
<dbReference type="OrthoDB" id="8228448at2"/>
<gene>
    <name evidence="1" type="ORF">CP49_32220</name>
</gene>
<organism evidence="1 2">
    <name type="scientific">Bradyrhizobium valentinum</name>
    <dbReference type="NCBI Taxonomy" id="1518501"/>
    <lineage>
        <taxon>Bacteria</taxon>
        <taxon>Pseudomonadati</taxon>
        <taxon>Pseudomonadota</taxon>
        <taxon>Alphaproteobacteria</taxon>
        <taxon>Hyphomicrobiales</taxon>
        <taxon>Nitrobacteraceae</taxon>
        <taxon>Bradyrhizobium</taxon>
    </lineage>
</organism>
<protein>
    <recommendedName>
        <fullName evidence="3">Apea-like HEPN domain-containing protein</fullName>
    </recommendedName>
</protein>
<proteinExistence type="predicted"/>
<comment type="caution">
    <text evidence="1">The sequence shown here is derived from an EMBL/GenBank/DDBJ whole genome shotgun (WGS) entry which is preliminary data.</text>
</comment>
<dbReference type="EMBL" id="LLXX01000217">
    <property type="protein sequence ID" value="KRQ93833.1"/>
    <property type="molecule type" value="Genomic_DNA"/>
</dbReference>